<protein>
    <submittedName>
        <fullName evidence="2">Uncharacterized protein</fullName>
    </submittedName>
</protein>
<name>A0A1T5JHZ9_9MICO</name>
<proteinExistence type="predicted"/>
<accession>A0A1T5JHZ9</accession>
<dbReference type="Proteomes" id="UP000190857">
    <property type="component" value="Unassembled WGS sequence"/>
</dbReference>
<feature type="region of interest" description="Disordered" evidence="1">
    <location>
        <begin position="55"/>
        <end position="79"/>
    </location>
</feature>
<dbReference type="AlphaFoldDB" id="A0A1T5JHZ9"/>
<dbReference type="OrthoDB" id="5007635at2"/>
<keyword evidence="3" id="KW-1185">Reference proteome</keyword>
<gene>
    <name evidence="2" type="ORF">SAMN06309945_1581</name>
</gene>
<evidence type="ECO:0000313" key="2">
    <source>
        <dbReference type="EMBL" id="SKC51227.1"/>
    </source>
</evidence>
<feature type="compositionally biased region" description="Basic and acidic residues" evidence="1">
    <location>
        <begin position="13"/>
        <end position="25"/>
    </location>
</feature>
<feature type="region of interest" description="Disordered" evidence="1">
    <location>
        <begin position="1"/>
        <end position="42"/>
    </location>
</feature>
<sequence length="79" mass="8450">MSDHHAQPTQDGPRMDQNETDDAAKAEGIIAQTAQDLPGQPHDIVREALAQRFEQSGVAASDDDLNGHADEVIKRSSGS</sequence>
<reference evidence="2 3" key="1">
    <citation type="submission" date="2017-02" db="EMBL/GenBank/DDBJ databases">
        <authorList>
            <person name="Peterson S.W."/>
        </authorList>
    </citation>
    <scope>NUCLEOTIDE SEQUENCE [LARGE SCALE GENOMIC DNA]</scope>
    <source>
        <strain evidence="2 3">VKM Ac-2059</strain>
    </source>
</reference>
<dbReference type="EMBL" id="FUZP01000001">
    <property type="protein sequence ID" value="SKC51227.1"/>
    <property type="molecule type" value="Genomic_DNA"/>
</dbReference>
<evidence type="ECO:0000256" key="1">
    <source>
        <dbReference type="SAM" id="MobiDB-lite"/>
    </source>
</evidence>
<evidence type="ECO:0000313" key="3">
    <source>
        <dbReference type="Proteomes" id="UP000190857"/>
    </source>
</evidence>
<organism evidence="2 3">
    <name type="scientific">Okibacterium fritillariae</name>
    <dbReference type="NCBI Taxonomy" id="123320"/>
    <lineage>
        <taxon>Bacteria</taxon>
        <taxon>Bacillati</taxon>
        <taxon>Actinomycetota</taxon>
        <taxon>Actinomycetes</taxon>
        <taxon>Micrococcales</taxon>
        <taxon>Microbacteriaceae</taxon>
        <taxon>Okibacterium</taxon>
    </lineage>
</organism>
<dbReference type="RefSeq" id="WP_079727585.1">
    <property type="nucleotide sequence ID" value="NZ_FUZP01000001.1"/>
</dbReference>
<feature type="compositionally biased region" description="Basic and acidic residues" evidence="1">
    <location>
        <begin position="65"/>
        <end position="79"/>
    </location>
</feature>